<dbReference type="eggNOG" id="COG0725">
    <property type="taxonomic scope" value="Bacteria"/>
</dbReference>
<sequence length="235" mass="24184">MAHGPRTPAAIAGISSMATRSLLARLVECYAYDTGGRVDVTSIGGVDAARRVQAGEPFDFVVLAADAIERLAVEGRVDMEGRVDVARSAIAVAVPAGTPRPDLGTEAAVRDAVLRARRIGYSTGPSGVHLNRLFARWGIADALASRIVQAPPGVPVGSLIASGDVELGFQQLSELANVDGIDVAGLLPDTIQSITVFAAAVCTAAREPASAAQFLAYLASPHNDAAKRACGMEPA</sequence>
<dbReference type="Gene3D" id="3.40.190.10">
    <property type="entry name" value="Periplasmic binding protein-like II"/>
    <property type="match status" value="2"/>
</dbReference>
<protein>
    <submittedName>
        <fullName evidence="1">Molybdate transport system substrate-binding protein</fullName>
    </submittedName>
</protein>
<dbReference type="Proteomes" id="UP000008815">
    <property type="component" value="Chromosome 3"/>
</dbReference>
<evidence type="ECO:0000313" key="2">
    <source>
        <dbReference type="Proteomes" id="UP000008815"/>
    </source>
</evidence>
<reference evidence="1 2" key="1">
    <citation type="submission" date="2007-04" db="EMBL/GenBank/DDBJ databases">
        <title>Complete genome sequence of Burkholderia multivorans ATCC 17616.</title>
        <authorList>
            <person name="Ohtsubo Y."/>
            <person name="Yamashita A."/>
            <person name="Kurokawa K."/>
            <person name="Takami H."/>
            <person name="Yuhara S."/>
            <person name="Nishiyama E."/>
            <person name="Endo R."/>
            <person name="Miyazaki R."/>
            <person name="Ono A."/>
            <person name="Yano K."/>
            <person name="Ito M."/>
            <person name="Sota M."/>
            <person name="Yuji N."/>
            <person name="Hattori M."/>
            <person name="Tsuda M."/>
        </authorList>
    </citation>
    <scope>NUCLEOTIDE SEQUENCE [LARGE SCALE GENOMIC DNA]</scope>
    <source>
        <strain evidence="2">ATCC 17616 / 249</strain>
    </source>
</reference>
<dbReference type="KEGG" id="bmu:Bmul_6037"/>
<proteinExistence type="predicted"/>
<dbReference type="InterPro" id="IPR050682">
    <property type="entry name" value="ModA/WtpA"/>
</dbReference>
<dbReference type="GeneID" id="93167998"/>
<dbReference type="EMBL" id="AP009387">
    <property type="protein sequence ID" value="BAG47322.1"/>
    <property type="molecule type" value="Genomic_DNA"/>
</dbReference>
<dbReference type="RefSeq" id="WP_012218364.1">
    <property type="nucleotide sequence ID" value="NC_010087.1"/>
</dbReference>
<gene>
    <name evidence="1" type="primary">modA</name>
    <name evidence="1" type="ordered locus">BMULJ_05490</name>
</gene>
<accession>A0A0H3KQH2</accession>
<organism evidence="1 2">
    <name type="scientific">Burkholderia multivorans (strain ATCC 17616 / 249)</name>
    <dbReference type="NCBI Taxonomy" id="395019"/>
    <lineage>
        <taxon>Bacteria</taxon>
        <taxon>Pseudomonadati</taxon>
        <taxon>Pseudomonadota</taxon>
        <taxon>Betaproteobacteria</taxon>
        <taxon>Burkholderiales</taxon>
        <taxon>Burkholderiaceae</taxon>
        <taxon>Burkholderia</taxon>
        <taxon>Burkholderia cepacia complex</taxon>
    </lineage>
</organism>
<dbReference type="GO" id="GO:0030973">
    <property type="term" value="F:molybdate ion binding"/>
    <property type="evidence" value="ECO:0007669"/>
    <property type="project" value="TreeGrafter"/>
</dbReference>
<dbReference type="SUPFAM" id="SSF53850">
    <property type="entry name" value="Periplasmic binding protein-like II"/>
    <property type="match status" value="1"/>
</dbReference>
<evidence type="ECO:0000313" key="1">
    <source>
        <dbReference type="EMBL" id="BAG47322.1"/>
    </source>
</evidence>
<keyword evidence="2" id="KW-1185">Reference proteome</keyword>
<dbReference type="PANTHER" id="PTHR30632">
    <property type="entry name" value="MOLYBDATE-BINDING PERIPLASMIC PROTEIN"/>
    <property type="match status" value="1"/>
</dbReference>
<dbReference type="HOGENOM" id="CLU_079071_0_0_4"/>
<dbReference type="KEGG" id="bmj:BMULJ_05490"/>
<dbReference type="STRING" id="395019.BMULJ_05490"/>
<name>A0A0H3KQH2_BURM1</name>
<dbReference type="PANTHER" id="PTHR30632:SF11">
    <property type="entry name" value="BLR4797 PROTEIN"/>
    <property type="match status" value="1"/>
</dbReference>
<dbReference type="Pfam" id="PF13531">
    <property type="entry name" value="SBP_bac_11"/>
    <property type="match status" value="1"/>
</dbReference>
<dbReference type="AlphaFoldDB" id="A0A0H3KQH2"/>
<dbReference type="GO" id="GO:0015689">
    <property type="term" value="P:molybdate ion transport"/>
    <property type="evidence" value="ECO:0007669"/>
    <property type="project" value="TreeGrafter"/>
</dbReference>